<gene>
    <name evidence="10 14" type="primary">miaA</name>
    <name evidence="14" type="ORF">Lwor_1504</name>
</gene>
<keyword evidence="6 10" id="KW-0547">Nucleotide-binding</keyword>
<evidence type="ECO:0000256" key="6">
    <source>
        <dbReference type="ARBA" id="ARBA00022741"/>
    </source>
</evidence>
<dbReference type="InterPro" id="IPR039657">
    <property type="entry name" value="Dimethylallyltransferase"/>
</dbReference>
<dbReference type="InterPro" id="IPR018022">
    <property type="entry name" value="IPT"/>
</dbReference>
<comment type="cofactor">
    <cofactor evidence="1 10">
        <name>Mg(2+)</name>
        <dbReference type="ChEBI" id="CHEBI:18420"/>
    </cofactor>
</comment>
<comment type="subunit">
    <text evidence="10">Monomer.</text>
</comment>
<evidence type="ECO:0000256" key="9">
    <source>
        <dbReference type="ARBA" id="ARBA00049563"/>
    </source>
</evidence>
<keyword evidence="8 10" id="KW-0460">Magnesium</keyword>
<dbReference type="RefSeq" id="WP_058493287.1">
    <property type="nucleotide sequence ID" value="NZ_CBCRUR010000011.1"/>
</dbReference>
<feature type="region of interest" description="Interaction with substrate tRNA" evidence="10">
    <location>
        <begin position="35"/>
        <end position="38"/>
    </location>
</feature>
<evidence type="ECO:0000313" key="15">
    <source>
        <dbReference type="Proteomes" id="UP000054662"/>
    </source>
</evidence>
<dbReference type="FunFam" id="1.10.20.140:FF:000001">
    <property type="entry name" value="tRNA dimethylallyltransferase"/>
    <property type="match status" value="1"/>
</dbReference>
<comment type="similarity">
    <text evidence="3 10 13">Belongs to the IPP transferase family.</text>
</comment>
<dbReference type="Gene3D" id="1.10.20.140">
    <property type="match status" value="1"/>
</dbReference>
<dbReference type="InterPro" id="IPR027417">
    <property type="entry name" value="P-loop_NTPase"/>
</dbReference>
<keyword evidence="7 10" id="KW-0067">ATP-binding</keyword>
<evidence type="ECO:0000256" key="8">
    <source>
        <dbReference type="ARBA" id="ARBA00022842"/>
    </source>
</evidence>
<dbReference type="Gene3D" id="3.40.50.300">
    <property type="entry name" value="P-loop containing nucleotide triphosphate hydrolases"/>
    <property type="match status" value="1"/>
</dbReference>
<keyword evidence="4 10" id="KW-0808">Transferase</keyword>
<organism evidence="14 15">
    <name type="scientific">Legionella worsleiensis</name>
    <dbReference type="NCBI Taxonomy" id="45076"/>
    <lineage>
        <taxon>Bacteria</taxon>
        <taxon>Pseudomonadati</taxon>
        <taxon>Pseudomonadota</taxon>
        <taxon>Gammaproteobacteria</taxon>
        <taxon>Legionellales</taxon>
        <taxon>Legionellaceae</taxon>
        <taxon>Legionella</taxon>
    </lineage>
</organism>
<dbReference type="HAMAP" id="MF_00185">
    <property type="entry name" value="IPP_trans"/>
    <property type="match status" value="1"/>
</dbReference>
<evidence type="ECO:0000256" key="3">
    <source>
        <dbReference type="ARBA" id="ARBA00005842"/>
    </source>
</evidence>
<dbReference type="EC" id="2.5.1.75" evidence="10"/>
<feature type="region of interest" description="Interaction with substrate tRNA" evidence="10">
    <location>
        <begin position="159"/>
        <end position="163"/>
    </location>
</feature>
<evidence type="ECO:0000256" key="11">
    <source>
        <dbReference type="RuleBase" id="RU003783"/>
    </source>
</evidence>
<dbReference type="STRING" id="45076.Lwor_1504"/>
<dbReference type="EMBL" id="LNZC01000012">
    <property type="protein sequence ID" value="KTD79990.1"/>
    <property type="molecule type" value="Genomic_DNA"/>
</dbReference>
<feature type="binding site" evidence="10">
    <location>
        <begin position="10"/>
        <end position="17"/>
    </location>
    <ligand>
        <name>ATP</name>
        <dbReference type="ChEBI" id="CHEBI:30616"/>
    </ligand>
</feature>
<dbReference type="Pfam" id="PF01715">
    <property type="entry name" value="IPPT"/>
    <property type="match status" value="1"/>
</dbReference>
<dbReference type="SUPFAM" id="SSF52540">
    <property type="entry name" value="P-loop containing nucleoside triphosphate hydrolases"/>
    <property type="match status" value="2"/>
</dbReference>
<evidence type="ECO:0000256" key="13">
    <source>
        <dbReference type="RuleBase" id="RU003785"/>
    </source>
</evidence>
<dbReference type="OrthoDB" id="9776390at2"/>
<feature type="binding site" evidence="10">
    <location>
        <begin position="12"/>
        <end position="17"/>
    </location>
    <ligand>
        <name>substrate</name>
    </ligand>
</feature>
<sequence>MSNLIFCLMGPTASGKTGLACELVQHLPFEIISVDSAMIYKEMNIGTAKPSTQELQHAPHHLIDIIDPVESYSAAQFCTDATSLCQAIIKKGKIPLLVGGTMMYFNALQNGLSQLPEANGMIRKQIEDEAATIGWGALHQKLQDIDPDTAGRIHAHDAQRIQRALEVYYVSGMPLSRFLAEKKQKTSFRFVNFVLFPQQRAWLHERIAIRFKHMLDDGLVKEVEQLQNRWPLDMNMPSMRCVGYRQVSEYLRGDYDYSTLGEKGVAATRQLAKRQLTWLRHWDEVFRYDPQIETFSNEILAKTREILDNEHS</sequence>
<reference evidence="14 15" key="1">
    <citation type="submission" date="2015-11" db="EMBL/GenBank/DDBJ databases">
        <title>Genomic analysis of 38 Legionella species identifies large and diverse effector repertoires.</title>
        <authorList>
            <person name="Burstein D."/>
            <person name="Amaro F."/>
            <person name="Zusman T."/>
            <person name="Lifshitz Z."/>
            <person name="Cohen O."/>
            <person name="Gilbert J.A."/>
            <person name="Pupko T."/>
            <person name="Shuman H.A."/>
            <person name="Segal G."/>
        </authorList>
    </citation>
    <scope>NUCLEOTIDE SEQUENCE [LARGE SCALE GENOMIC DNA]</scope>
    <source>
        <strain evidence="14 15">ATCC 49508</strain>
    </source>
</reference>
<feature type="site" description="Interaction with substrate tRNA" evidence="10">
    <location>
        <position position="123"/>
    </location>
</feature>
<dbReference type="GO" id="GO:0005524">
    <property type="term" value="F:ATP binding"/>
    <property type="evidence" value="ECO:0007669"/>
    <property type="project" value="UniProtKB-UniRule"/>
</dbReference>
<dbReference type="NCBIfam" id="TIGR00174">
    <property type="entry name" value="miaA"/>
    <property type="match status" value="1"/>
</dbReference>
<evidence type="ECO:0000256" key="5">
    <source>
        <dbReference type="ARBA" id="ARBA00022694"/>
    </source>
</evidence>
<dbReference type="PANTHER" id="PTHR11088">
    <property type="entry name" value="TRNA DIMETHYLALLYLTRANSFERASE"/>
    <property type="match status" value="1"/>
</dbReference>
<name>A0A0W1AF70_9GAMM</name>
<protein>
    <recommendedName>
        <fullName evidence="10">tRNA dimethylallyltransferase</fullName>
        <ecNumber evidence="10">2.5.1.75</ecNumber>
    </recommendedName>
    <alternativeName>
        <fullName evidence="10">Dimethylallyl diphosphate:tRNA dimethylallyltransferase</fullName>
        <shortName evidence="10">DMAPP:tRNA dimethylallyltransferase</shortName>
        <shortName evidence="10">DMATase</shortName>
    </alternativeName>
    <alternativeName>
        <fullName evidence="10">Isopentenyl-diphosphate:tRNA isopentenyltransferase</fullName>
        <shortName evidence="10">IPP transferase</shortName>
        <shortName evidence="10">IPPT</shortName>
        <shortName evidence="10">IPTase</shortName>
    </alternativeName>
</protein>
<dbReference type="PANTHER" id="PTHR11088:SF60">
    <property type="entry name" value="TRNA DIMETHYLALLYLTRANSFERASE"/>
    <property type="match status" value="1"/>
</dbReference>
<keyword evidence="5 10" id="KW-0819">tRNA processing</keyword>
<evidence type="ECO:0000256" key="10">
    <source>
        <dbReference type="HAMAP-Rule" id="MF_00185"/>
    </source>
</evidence>
<evidence type="ECO:0000256" key="7">
    <source>
        <dbReference type="ARBA" id="ARBA00022840"/>
    </source>
</evidence>
<comment type="caution">
    <text evidence="10">Lacks conserved residue(s) required for the propagation of feature annotation.</text>
</comment>
<comment type="catalytic activity">
    <reaction evidence="9 10 11">
        <text>adenosine(37) in tRNA + dimethylallyl diphosphate = N(6)-dimethylallyladenosine(37) in tRNA + diphosphate</text>
        <dbReference type="Rhea" id="RHEA:26482"/>
        <dbReference type="Rhea" id="RHEA-COMP:10162"/>
        <dbReference type="Rhea" id="RHEA-COMP:10375"/>
        <dbReference type="ChEBI" id="CHEBI:33019"/>
        <dbReference type="ChEBI" id="CHEBI:57623"/>
        <dbReference type="ChEBI" id="CHEBI:74411"/>
        <dbReference type="ChEBI" id="CHEBI:74415"/>
        <dbReference type="EC" id="2.5.1.75"/>
    </reaction>
</comment>
<dbReference type="PATRIC" id="fig|45076.6.peg.1633"/>
<dbReference type="Proteomes" id="UP000054662">
    <property type="component" value="Unassembled WGS sequence"/>
</dbReference>
<feature type="region of interest" description="Interaction with substrate tRNA" evidence="10">
    <location>
        <begin position="240"/>
        <end position="245"/>
    </location>
</feature>
<feature type="site" description="Interaction with substrate tRNA" evidence="10">
    <location>
        <position position="101"/>
    </location>
</feature>
<evidence type="ECO:0000256" key="2">
    <source>
        <dbReference type="ARBA" id="ARBA00003213"/>
    </source>
</evidence>
<proteinExistence type="inferred from homology"/>
<evidence type="ECO:0000256" key="4">
    <source>
        <dbReference type="ARBA" id="ARBA00022679"/>
    </source>
</evidence>
<evidence type="ECO:0000256" key="1">
    <source>
        <dbReference type="ARBA" id="ARBA00001946"/>
    </source>
</evidence>
<accession>A0A0W1AF70</accession>
<evidence type="ECO:0000256" key="12">
    <source>
        <dbReference type="RuleBase" id="RU003784"/>
    </source>
</evidence>
<keyword evidence="15" id="KW-1185">Reference proteome</keyword>
<dbReference type="GO" id="GO:0006400">
    <property type="term" value="P:tRNA modification"/>
    <property type="evidence" value="ECO:0007669"/>
    <property type="project" value="TreeGrafter"/>
</dbReference>
<comment type="caution">
    <text evidence="14">The sequence shown here is derived from an EMBL/GenBank/DDBJ whole genome shotgun (WGS) entry which is preliminary data.</text>
</comment>
<dbReference type="GO" id="GO:0052381">
    <property type="term" value="F:tRNA dimethylallyltransferase activity"/>
    <property type="evidence" value="ECO:0007669"/>
    <property type="project" value="UniProtKB-UniRule"/>
</dbReference>
<dbReference type="AlphaFoldDB" id="A0A0W1AF70"/>
<comment type="function">
    <text evidence="2 10 12">Catalyzes the transfer of a dimethylallyl group onto the adenine at position 37 in tRNAs that read codons beginning with uridine, leading to the formation of N6-(dimethylallyl)adenosine (i(6)A).</text>
</comment>
<evidence type="ECO:0000313" key="14">
    <source>
        <dbReference type="EMBL" id="KTD79990.1"/>
    </source>
</evidence>